<gene>
    <name evidence="1" type="ORF">EV148_11413</name>
</gene>
<evidence type="ECO:0000313" key="2">
    <source>
        <dbReference type="Proteomes" id="UP000294862"/>
    </source>
</evidence>
<reference evidence="1 2" key="1">
    <citation type="journal article" date="2015" name="Stand. Genomic Sci.">
        <title>Genomic Encyclopedia of Bacterial and Archaeal Type Strains, Phase III: the genomes of soil and plant-associated and newly described type strains.</title>
        <authorList>
            <person name="Whitman W.B."/>
            <person name="Woyke T."/>
            <person name="Klenk H.P."/>
            <person name="Zhou Y."/>
            <person name="Lilburn T.G."/>
            <person name="Beck B.J."/>
            <person name="De Vos P."/>
            <person name="Vandamme P."/>
            <person name="Eisen J.A."/>
            <person name="Garrity G."/>
            <person name="Hugenholtz P."/>
            <person name="Kyrpides N.C."/>
        </authorList>
    </citation>
    <scope>NUCLEOTIDE SEQUENCE [LARGE SCALE GENOMIC DNA]</scope>
    <source>
        <strain evidence="1 2">A3</strain>
    </source>
</reference>
<accession>A0A4R2HXA3</accession>
<organism evidence="1 2">
    <name type="scientific">Dokdonella fugitiva</name>
    <dbReference type="NCBI Taxonomy" id="328517"/>
    <lineage>
        <taxon>Bacteria</taxon>
        <taxon>Pseudomonadati</taxon>
        <taxon>Pseudomonadota</taxon>
        <taxon>Gammaproteobacteria</taxon>
        <taxon>Lysobacterales</taxon>
        <taxon>Rhodanobacteraceae</taxon>
        <taxon>Dokdonella</taxon>
    </lineage>
</organism>
<evidence type="ECO:0000313" key="1">
    <source>
        <dbReference type="EMBL" id="TCO36092.1"/>
    </source>
</evidence>
<proteinExistence type="predicted"/>
<dbReference type="EMBL" id="SLWQ01000014">
    <property type="protein sequence ID" value="TCO36092.1"/>
    <property type="molecule type" value="Genomic_DNA"/>
</dbReference>
<dbReference type="AlphaFoldDB" id="A0A4R2HXA3"/>
<comment type="caution">
    <text evidence="1">The sequence shown here is derived from an EMBL/GenBank/DDBJ whole genome shotgun (WGS) entry which is preliminary data.</text>
</comment>
<dbReference type="Proteomes" id="UP000294862">
    <property type="component" value="Unassembled WGS sequence"/>
</dbReference>
<protein>
    <submittedName>
        <fullName evidence="1">Uncharacterized protein</fullName>
    </submittedName>
</protein>
<name>A0A4R2HXA3_9GAMM</name>
<keyword evidence="2" id="KW-1185">Reference proteome</keyword>
<sequence length="182" mass="20838">MILHADYSAMADASVIEARLMIASMLGPNASVPAGSDDHDDRRIWKALALLSEAQAICESLNAEQRHAEAGWKWLCLATKLKAVMDVVNQVREESPAFRERVYRKWVRLCEARPDPVVYWHFIDVERDRCATLDRSPLRWVAKRRRRIWVVDGGMFEGYATDDLSAKAIKWLAQYVADLHAQ</sequence>